<feature type="region of interest" description="Disordered" evidence="1">
    <location>
        <begin position="79"/>
        <end position="100"/>
    </location>
</feature>
<organism evidence="2 3">
    <name type="scientific">Senna tora</name>
    <dbReference type="NCBI Taxonomy" id="362788"/>
    <lineage>
        <taxon>Eukaryota</taxon>
        <taxon>Viridiplantae</taxon>
        <taxon>Streptophyta</taxon>
        <taxon>Embryophyta</taxon>
        <taxon>Tracheophyta</taxon>
        <taxon>Spermatophyta</taxon>
        <taxon>Magnoliopsida</taxon>
        <taxon>eudicotyledons</taxon>
        <taxon>Gunneridae</taxon>
        <taxon>Pentapetalae</taxon>
        <taxon>rosids</taxon>
        <taxon>fabids</taxon>
        <taxon>Fabales</taxon>
        <taxon>Fabaceae</taxon>
        <taxon>Caesalpinioideae</taxon>
        <taxon>Cassia clade</taxon>
        <taxon>Senna</taxon>
    </lineage>
</organism>
<evidence type="ECO:0000313" key="3">
    <source>
        <dbReference type="Proteomes" id="UP000634136"/>
    </source>
</evidence>
<proteinExistence type="predicted"/>
<keyword evidence="3" id="KW-1185">Reference proteome</keyword>
<comment type="caution">
    <text evidence="2">The sequence shown here is derived from an EMBL/GenBank/DDBJ whole genome shotgun (WGS) entry which is preliminary data.</text>
</comment>
<reference evidence="2" key="1">
    <citation type="submission" date="2020-09" db="EMBL/GenBank/DDBJ databases">
        <title>Genome-Enabled Discovery of Anthraquinone Biosynthesis in Senna tora.</title>
        <authorList>
            <person name="Kang S.-H."/>
            <person name="Pandey R.P."/>
            <person name="Lee C.-M."/>
            <person name="Sim J.-S."/>
            <person name="Jeong J.-T."/>
            <person name="Choi B.-S."/>
            <person name="Jung M."/>
            <person name="Ginzburg D."/>
            <person name="Zhao K."/>
            <person name="Won S.Y."/>
            <person name="Oh T.-J."/>
            <person name="Yu Y."/>
            <person name="Kim N.-H."/>
            <person name="Lee O.R."/>
            <person name="Lee T.-H."/>
            <person name="Bashyal P."/>
            <person name="Kim T.-S."/>
            <person name="Lee W.-H."/>
            <person name="Kawkins C."/>
            <person name="Kim C.-K."/>
            <person name="Kim J.S."/>
            <person name="Ahn B.O."/>
            <person name="Rhee S.Y."/>
            <person name="Sohng J.K."/>
        </authorList>
    </citation>
    <scope>NUCLEOTIDE SEQUENCE</scope>
    <source>
        <tissue evidence="2">Leaf</tissue>
    </source>
</reference>
<evidence type="ECO:0000313" key="2">
    <source>
        <dbReference type="EMBL" id="KAF7812027.1"/>
    </source>
</evidence>
<dbReference type="EMBL" id="JAAIUW010000010">
    <property type="protein sequence ID" value="KAF7812027.1"/>
    <property type="molecule type" value="Genomic_DNA"/>
</dbReference>
<accession>A0A834T1F7</accession>
<dbReference type="Proteomes" id="UP000634136">
    <property type="component" value="Unassembled WGS sequence"/>
</dbReference>
<gene>
    <name evidence="2" type="ORF">G2W53_033003</name>
</gene>
<feature type="compositionally biased region" description="Polar residues" evidence="1">
    <location>
        <begin position="87"/>
        <end position="100"/>
    </location>
</feature>
<evidence type="ECO:0000256" key="1">
    <source>
        <dbReference type="SAM" id="MobiDB-lite"/>
    </source>
</evidence>
<name>A0A834T1F7_9FABA</name>
<sequence length="100" mass="11444">MEVCREGMFISDGSVYGRRRTRENMDVYQGQYGLFSPILHICGHFPCFSYGIECMAILEDSKNWILGWNSIPGTAIQTKRRKRREACNSSQESNSALNQT</sequence>
<dbReference type="AlphaFoldDB" id="A0A834T1F7"/>
<protein>
    <submittedName>
        <fullName evidence="2">Uncharacterized protein</fullName>
    </submittedName>
</protein>